<feature type="region of interest" description="Disordered" evidence="1">
    <location>
        <begin position="1"/>
        <end position="81"/>
    </location>
</feature>
<feature type="domain" description="DUF6598" evidence="2">
    <location>
        <begin position="245"/>
        <end position="329"/>
    </location>
</feature>
<dbReference type="PANTHER" id="PTHR33065:SF187">
    <property type="entry name" value="DUF6598 DOMAIN-CONTAINING PROTEIN"/>
    <property type="match status" value="1"/>
</dbReference>
<dbReference type="PANTHER" id="PTHR33065">
    <property type="entry name" value="OS07G0486400 PROTEIN"/>
    <property type="match status" value="1"/>
</dbReference>
<dbReference type="STRING" id="4555.K3ZEJ9"/>
<dbReference type="eggNOG" id="ENOG502R3GV">
    <property type="taxonomic scope" value="Eukaryota"/>
</dbReference>
<dbReference type="EnsemblPlants" id="KQL14163">
    <property type="protein sequence ID" value="KQL14163"/>
    <property type="gene ID" value="SETIT_024994mg"/>
</dbReference>
<proteinExistence type="predicted"/>
<dbReference type="Proteomes" id="UP000004995">
    <property type="component" value="Unassembled WGS sequence"/>
</dbReference>
<evidence type="ECO:0000313" key="3">
    <source>
        <dbReference type="EnsemblPlants" id="KQL14163"/>
    </source>
</evidence>
<dbReference type="AlphaFoldDB" id="K3ZEJ9"/>
<dbReference type="Gramene" id="KQL14163">
    <property type="protein sequence ID" value="KQL14163"/>
    <property type="gene ID" value="SETIT_024994mg"/>
</dbReference>
<reference evidence="3" key="2">
    <citation type="submission" date="2018-08" db="UniProtKB">
        <authorList>
            <consortium name="EnsemblPlants"/>
        </authorList>
    </citation>
    <scope>IDENTIFICATION</scope>
    <source>
        <strain evidence="3">Yugu1</strain>
    </source>
</reference>
<sequence length="353" mass="37931">LGGGSDMEDGNERCATPASPIPEHASSCGDGEDADLLHSSSSAKDGDDGGSSLCDSSSVEEDDDGGSSSAEDDDDDDGVVVEWVPEPEPTEEDKAVEALHLVLCRQFTEHDPKLGYPVPTRLCQFNIALFDFEKESMAGLGQPLCTLDLSDWMSLEDSINVVSLKVAESVGYPISVFGTVLARDQVDYKCVYLFRRDREDPQVVTSPDDALTLTGPCQGLAATSHTFFEVNLKIRSDDGDKDFSEENHIVLHDSDAPGTVAAVGDGGSVPLSRCVIAVPVDEELVLAVCVQRDGDGEAAAVPLEFELTLGHGDGERVCEEGSCELRVRVAWSRMLSSRRRRVFEMVGDSRVLV</sequence>
<dbReference type="InterPro" id="IPR046533">
    <property type="entry name" value="DUF6598"/>
</dbReference>
<feature type="compositionally biased region" description="Acidic residues" evidence="1">
    <location>
        <begin position="58"/>
        <end position="79"/>
    </location>
</feature>
<dbReference type="InParanoid" id="K3ZEJ9"/>
<evidence type="ECO:0000313" key="4">
    <source>
        <dbReference type="Proteomes" id="UP000004995"/>
    </source>
</evidence>
<protein>
    <recommendedName>
        <fullName evidence="2">DUF6598 domain-containing protein</fullName>
    </recommendedName>
</protein>
<feature type="domain" description="DUF6598" evidence="2">
    <location>
        <begin position="159"/>
        <end position="243"/>
    </location>
</feature>
<evidence type="ECO:0000256" key="1">
    <source>
        <dbReference type="SAM" id="MobiDB-lite"/>
    </source>
</evidence>
<keyword evidence="4" id="KW-1185">Reference proteome</keyword>
<reference evidence="4" key="1">
    <citation type="journal article" date="2012" name="Nat. Biotechnol.">
        <title>Reference genome sequence of the model plant Setaria.</title>
        <authorList>
            <person name="Bennetzen J.L."/>
            <person name="Schmutz J."/>
            <person name="Wang H."/>
            <person name="Percifield R."/>
            <person name="Hawkins J."/>
            <person name="Pontaroli A.C."/>
            <person name="Estep M."/>
            <person name="Feng L."/>
            <person name="Vaughn J.N."/>
            <person name="Grimwood J."/>
            <person name="Jenkins J."/>
            <person name="Barry K."/>
            <person name="Lindquist E."/>
            <person name="Hellsten U."/>
            <person name="Deshpande S."/>
            <person name="Wang X."/>
            <person name="Wu X."/>
            <person name="Mitros T."/>
            <person name="Triplett J."/>
            <person name="Yang X."/>
            <person name="Ye C.Y."/>
            <person name="Mauro-Herrera M."/>
            <person name="Wang L."/>
            <person name="Li P."/>
            <person name="Sharma M."/>
            <person name="Sharma R."/>
            <person name="Ronald P.C."/>
            <person name="Panaud O."/>
            <person name="Kellogg E.A."/>
            <person name="Brutnell T.P."/>
            <person name="Doust A.N."/>
            <person name="Tuskan G.A."/>
            <person name="Rokhsar D."/>
            <person name="Devos K.M."/>
        </authorList>
    </citation>
    <scope>NUCLEOTIDE SEQUENCE [LARGE SCALE GENOMIC DNA]</scope>
    <source>
        <strain evidence="4">cv. Yugu1</strain>
    </source>
</reference>
<dbReference type="Pfam" id="PF20241">
    <property type="entry name" value="DUF6598"/>
    <property type="match status" value="2"/>
</dbReference>
<accession>K3ZEJ9</accession>
<organism evidence="3 4">
    <name type="scientific">Setaria italica</name>
    <name type="common">Foxtail millet</name>
    <name type="synonym">Panicum italicum</name>
    <dbReference type="NCBI Taxonomy" id="4555"/>
    <lineage>
        <taxon>Eukaryota</taxon>
        <taxon>Viridiplantae</taxon>
        <taxon>Streptophyta</taxon>
        <taxon>Embryophyta</taxon>
        <taxon>Tracheophyta</taxon>
        <taxon>Spermatophyta</taxon>
        <taxon>Magnoliopsida</taxon>
        <taxon>Liliopsida</taxon>
        <taxon>Poales</taxon>
        <taxon>Poaceae</taxon>
        <taxon>PACMAD clade</taxon>
        <taxon>Panicoideae</taxon>
        <taxon>Panicodae</taxon>
        <taxon>Paniceae</taxon>
        <taxon>Cenchrinae</taxon>
        <taxon>Setaria</taxon>
    </lineage>
</organism>
<evidence type="ECO:0000259" key="2">
    <source>
        <dbReference type="Pfam" id="PF20241"/>
    </source>
</evidence>
<dbReference type="HOGENOM" id="CLU_030845_1_2_1"/>
<name>K3ZEJ9_SETIT</name>
<dbReference type="OMA" id="GNERCAT"/>
<dbReference type="EMBL" id="AGNK02001531">
    <property type="status" value="NOT_ANNOTATED_CDS"/>
    <property type="molecule type" value="Genomic_DNA"/>
</dbReference>